<evidence type="ECO:0000259" key="5">
    <source>
        <dbReference type="Pfam" id="PF01494"/>
    </source>
</evidence>
<dbReference type="RefSeq" id="WP_169586755.1">
    <property type="nucleotide sequence ID" value="NZ_VCQU01000003.1"/>
</dbReference>
<dbReference type="InterPro" id="IPR050641">
    <property type="entry name" value="RIFMO-like"/>
</dbReference>
<dbReference type="SUPFAM" id="SSF51905">
    <property type="entry name" value="FAD/NAD(P)-binding domain"/>
    <property type="match status" value="1"/>
</dbReference>
<evidence type="ECO:0000313" key="7">
    <source>
        <dbReference type="Proteomes" id="UP000535543"/>
    </source>
</evidence>
<evidence type="ECO:0000256" key="1">
    <source>
        <dbReference type="ARBA" id="ARBA00001974"/>
    </source>
</evidence>
<protein>
    <submittedName>
        <fullName evidence="6">FAD-binding protein</fullName>
    </submittedName>
</protein>
<name>A0A848KBI5_9NOCA</name>
<dbReference type="PANTHER" id="PTHR43004">
    <property type="entry name" value="TRK SYSTEM POTASSIUM UPTAKE PROTEIN"/>
    <property type="match status" value="1"/>
</dbReference>
<evidence type="ECO:0000313" key="6">
    <source>
        <dbReference type="EMBL" id="NMN95671.1"/>
    </source>
</evidence>
<feature type="domain" description="FAD-binding" evidence="5">
    <location>
        <begin position="7"/>
        <end position="344"/>
    </location>
</feature>
<comment type="caution">
    <text evidence="6">The sequence shown here is derived from an EMBL/GenBank/DDBJ whole genome shotgun (WGS) entry which is preliminary data.</text>
</comment>
<dbReference type="AlphaFoldDB" id="A0A848KBI5"/>
<accession>A0A848KBI5</accession>
<keyword evidence="3" id="KW-0285">Flavoprotein</keyword>
<sequence length="521" mass="56125">MNLHNTIDVLVVGAGPAGTALAIDLARRGLDFRIIDKAAHSFSGSRAKGIQPRTLEVLHDLDVLPDIMAAGNPYPLLGIHAGPLTVPWRMMANDQATSAVPYPNTWLIPQYATDAALHAQLNRLGHEVEFGTELTDFTQDGTQVTATLETADGSEQVTARYLVGADGGGSTVRRQLGVGFEGTTDEQDRMVIVDASVSGLSSDRWHVWPALGGKFMGACPLPEADLFQWMIRLKNGEEPPLDEKSLNARIHSHTRNSRIRLHSIRWTSVFRPNIRLAEHYRVGRVFLAGDAAHVHTPAGAQGLNTGVQDAYNLGWKLAQVIAGADDALLDTYEAERLPIAASVLGLSTAKYQGIAKLDPSSIRRGSDEKQLAITYFGGPLANSGGSTKTLRVGDRAPDAELIGTGGRKVRLFDLYRGPQFVALACGDKAARVLDCLEWPDGGSPLHRTYIDSVTDRNLVDWSHDFRQSYGITEPTIVIVRPDGYLGHIATGDALSAESISRALTVFVPATASTSTESDGGR</sequence>
<dbReference type="InterPro" id="IPR036249">
    <property type="entry name" value="Thioredoxin-like_sf"/>
</dbReference>
<comment type="similarity">
    <text evidence="2">Belongs to the PheA/TfdB FAD monooxygenase family.</text>
</comment>
<comment type="cofactor">
    <cofactor evidence="1">
        <name>FAD</name>
        <dbReference type="ChEBI" id="CHEBI:57692"/>
    </cofactor>
</comment>
<reference evidence="6 7" key="2">
    <citation type="submission" date="2020-06" db="EMBL/GenBank/DDBJ databases">
        <title>Antribacter stalactiti gen. nov., sp. nov., a new member of the family Nacardiaceae isolated from a cave.</title>
        <authorList>
            <person name="Kim I.S."/>
        </authorList>
    </citation>
    <scope>NUCLEOTIDE SEQUENCE [LARGE SCALE GENOMIC DNA]</scope>
    <source>
        <strain evidence="6 7">YC2-7</strain>
    </source>
</reference>
<dbReference type="GO" id="GO:0071949">
    <property type="term" value="F:FAD binding"/>
    <property type="evidence" value="ECO:0007669"/>
    <property type="project" value="InterPro"/>
</dbReference>
<dbReference type="SUPFAM" id="SSF52833">
    <property type="entry name" value="Thioredoxin-like"/>
    <property type="match status" value="1"/>
</dbReference>
<gene>
    <name evidence="6" type="ORF">FGL95_11560</name>
</gene>
<evidence type="ECO:0000256" key="2">
    <source>
        <dbReference type="ARBA" id="ARBA00007801"/>
    </source>
</evidence>
<keyword evidence="4" id="KW-0274">FAD</keyword>
<dbReference type="PANTHER" id="PTHR43004:SF19">
    <property type="entry name" value="BINDING MONOOXYGENASE, PUTATIVE (JCVI)-RELATED"/>
    <property type="match status" value="1"/>
</dbReference>
<dbReference type="Proteomes" id="UP000535543">
    <property type="component" value="Unassembled WGS sequence"/>
</dbReference>
<dbReference type="EMBL" id="VCQU01000003">
    <property type="protein sequence ID" value="NMN95671.1"/>
    <property type="molecule type" value="Genomic_DNA"/>
</dbReference>
<dbReference type="PRINTS" id="PR00420">
    <property type="entry name" value="RNGMNOXGNASE"/>
</dbReference>
<dbReference type="Gene3D" id="3.30.70.2450">
    <property type="match status" value="1"/>
</dbReference>
<dbReference type="InterPro" id="IPR002938">
    <property type="entry name" value="FAD-bd"/>
</dbReference>
<dbReference type="Pfam" id="PF21274">
    <property type="entry name" value="Rng_hyd_C"/>
    <property type="match status" value="1"/>
</dbReference>
<evidence type="ECO:0000256" key="4">
    <source>
        <dbReference type="ARBA" id="ARBA00022827"/>
    </source>
</evidence>
<organism evidence="6 7">
    <name type="scientific">Antrihabitans stalactiti</name>
    <dbReference type="NCBI Taxonomy" id="2584121"/>
    <lineage>
        <taxon>Bacteria</taxon>
        <taxon>Bacillati</taxon>
        <taxon>Actinomycetota</taxon>
        <taxon>Actinomycetes</taxon>
        <taxon>Mycobacteriales</taxon>
        <taxon>Nocardiaceae</taxon>
        <taxon>Antrihabitans</taxon>
    </lineage>
</organism>
<reference evidence="6 7" key="1">
    <citation type="submission" date="2019-05" db="EMBL/GenBank/DDBJ databases">
        <authorList>
            <person name="Lee S.D."/>
        </authorList>
    </citation>
    <scope>NUCLEOTIDE SEQUENCE [LARGE SCALE GENOMIC DNA]</scope>
    <source>
        <strain evidence="6 7">YC2-7</strain>
    </source>
</reference>
<dbReference type="NCBIfam" id="NF004832">
    <property type="entry name" value="PRK06184.1"/>
    <property type="match status" value="1"/>
</dbReference>
<dbReference type="Gene3D" id="3.50.50.60">
    <property type="entry name" value="FAD/NAD(P)-binding domain"/>
    <property type="match status" value="1"/>
</dbReference>
<proteinExistence type="inferred from homology"/>
<dbReference type="InterPro" id="IPR036188">
    <property type="entry name" value="FAD/NAD-bd_sf"/>
</dbReference>
<dbReference type="Pfam" id="PF01494">
    <property type="entry name" value="FAD_binding_3"/>
    <property type="match status" value="1"/>
</dbReference>
<evidence type="ECO:0000256" key="3">
    <source>
        <dbReference type="ARBA" id="ARBA00022630"/>
    </source>
</evidence>
<keyword evidence="7" id="KW-1185">Reference proteome</keyword>
<dbReference type="Gene3D" id="3.40.30.120">
    <property type="match status" value="1"/>
</dbReference>
<dbReference type="GO" id="GO:0016709">
    <property type="term" value="F:oxidoreductase activity, acting on paired donors, with incorporation or reduction of molecular oxygen, NAD(P)H as one donor, and incorporation of one atom of oxygen"/>
    <property type="evidence" value="ECO:0007669"/>
    <property type="project" value="UniProtKB-ARBA"/>
</dbReference>